<dbReference type="CDD" id="cd12797">
    <property type="entry name" value="M23_peptidase"/>
    <property type="match status" value="1"/>
</dbReference>
<dbReference type="SUPFAM" id="SSF51261">
    <property type="entry name" value="Duplicated hybrid motif"/>
    <property type="match status" value="1"/>
</dbReference>
<gene>
    <name evidence="4" type="ORF">GMD78_07190</name>
</gene>
<evidence type="ECO:0000259" key="3">
    <source>
        <dbReference type="Pfam" id="PF01551"/>
    </source>
</evidence>
<dbReference type="InterPro" id="IPR011055">
    <property type="entry name" value="Dup_hybrid_motif"/>
</dbReference>
<comment type="caution">
    <text evidence="4">The sequence shown here is derived from an EMBL/GenBank/DDBJ whole genome shotgun (WGS) entry which is preliminary data.</text>
</comment>
<proteinExistence type="predicted"/>
<dbReference type="RefSeq" id="WP_155668162.1">
    <property type="nucleotide sequence ID" value="NZ_WOCA01000004.1"/>
</dbReference>
<protein>
    <submittedName>
        <fullName evidence="4">Peptidoglycan DD-metalloendopeptidase family protein</fullName>
    </submittedName>
</protein>
<reference evidence="4 5" key="1">
    <citation type="submission" date="2019-11" db="EMBL/GenBank/DDBJ databases">
        <authorList>
            <person name="Li X."/>
        </authorList>
    </citation>
    <scope>NUCLEOTIDE SEQUENCE [LARGE SCALE GENOMIC DNA]</scope>
    <source>
        <strain evidence="4 5">L9</strain>
    </source>
</reference>
<dbReference type="FunFam" id="2.70.70.10:FF:000006">
    <property type="entry name" value="M23 family peptidase"/>
    <property type="match status" value="1"/>
</dbReference>
<dbReference type="AlphaFoldDB" id="A0A6N8FLK0"/>
<keyword evidence="5" id="KW-1185">Reference proteome</keyword>
<evidence type="ECO:0000256" key="1">
    <source>
        <dbReference type="SAM" id="Coils"/>
    </source>
</evidence>
<evidence type="ECO:0000313" key="4">
    <source>
        <dbReference type="EMBL" id="MUK88178.1"/>
    </source>
</evidence>
<accession>A0A6N8FLK0</accession>
<dbReference type="PANTHER" id="PTHR21666:SF286">
    <property type="entry name" value="LIPOPROTEIN NLPD"/>
    <property type="match status" value="1"/>
</dbReference>
<sequence length="298" mass="33711">MRRKKQRFSVLTFTILSNDAKKAVTQFRLPKLGIFFMFFLAVIPIILLVYFMTLSSQQQQENHRLATELRHQTSKSEDLLAQVEHIEEKTSEVEQKMEELNQLETQMLDYITELPVSVEPSGGLHIPVPEMDIDEGEGFSFSQSSDLIERYKETIKEVEEVNEALRYIPTAWPTVPDTITSDFGVRSDPFHLNDAIHSGIDVRGSIGTPVYAAADGTVTKAEYYGGYGNTIMIRHSDTYQTIYAHLSEINVDQGETVKKGETIGSIGSTGRSTGPHLHYEIIKDNEPVDPKTYINIYE</sequence>
<feature type="coiled-coil region" evidence="1">
    <location>
        <begin position="76"/>
        <end position="113"/>
    </location>
</feature>
<dbReference type="GO" id="GO:0004222">
    <property type="term" value="F:metalloendopeptidase activity"/>
    <property type="evidence" value="ECO:0007669"/>
    <property type="project" value="TreeGrafter"/>
</dbReference>
<name>A0A6N8FLK0_9BACI</name>
<keyword evidence="2" id="KW-0472">Membrane</keyword>
<feature type="domain" description="M23ase beta-sheet core" evidence="3">
    <location>
        <begin position="196"/>
        <end position="290"/>
    </location>
</feature>
<dbReference type="PANTHER" id="PTHR21666">
    <property type="entry name" value="PEPTIDASE-RELATED"/>
    <property type="match status" value="1"/>
</dbReference>
<dbReference type="Gene3D" id="2.70.70.10">
    <property type="entry name" value="Glucose Permease (Domain IIA)"/>
    <property type="match status" value="1"/>
</dbReference>
<evidence type="ECO:0000256" key="2">
    <source>
        <dbReference type="SAM" id="Phobius"/>
    </source>
</evidence>
<dbReference type="Pfam" id="PF01551">
    <property type="entry name" value="Peptidase_M23"/>
    <property type="match status" value="1"/>
</dbReference>
<dbReference type="Proteomes" id="UP000469125">
    <property type="component" value="Unassembled WGS sequence"/>
</dbReference>
<dbReference type="InterPro" id="IPR050570">
    <property type="entry name" value="Cell_wall_metabolism_enzyme"/>
</dbReference>
<organism evidence="4 5">
    <name type="scientific">Ornithinibacillus caprae</name>
    <dbReference type="NCBI Taxonomy" id="2678566"/>
    <lineage>
        <taxon>Bacteria</taxon>
        <taxon>Bacillati</taxon>
        <taxon>Bacillota</taxon>
        <taxon>Bacilli</taxon>
        <taxon>Bacillales</taxon>
        <taxon>Bacillaceae</taxon>
        <taxon>Ornithinibacillus</taxon>
    </lineage>
</organism>
<keyword evidence="2" id="KW-1133">Transmembrane helix</keyword>
<evidence type="ECO:0000313" key="5">
    <source>
        <dbReference type="Proteomes" id="UP000469125"/>
    </source>
</evidence>
<dbReference type="EMBL" id="WOCA01000004">
    <property type="protein sequence ID" value="MUK88178.1"/>
    <property type="molecule type" value="Genomic_DNA"/>
</dbReference>
<feature type="transmembrane region" description="Helical" evidence="2">
    <location>
        <begin position="32"/>
        <end position="54"/>
    </location>
</feature>
<keyword evidence="1" id="KW-0175">Coiled coil</keyword>
<dbReference type="InterPro" id="IPR016047">
    <property type="entry name" value="M23ase_b-sheet_dom"/>
</dbReference>
<keyword evidence="2" id="KW-0812">Transmembrane</keyword>